<keyword evidence="13" id="KW-1185">Reference proteome</keyword>
<name>A0A3N1PMP6_9GAMM</name>
<dbReference type="InterPro" id="IPR008332">
    <property type="entry name" value="MethylG_MeTrfase_N"/>
</dbReference>
<evidence type="ECO:0000259" key="11">
    <source>
        <dbReference type="Pfam" id="PF02870"/>
    </source>
</evidence>
<dbReference type="PROSITE" id="PS00374">
    <property type="entry name" value="MGMT"/>
    <property type="match status" value="1"/>
</dbReference>
<dbReference type="SUPFAM" id="SSF46767">
    <property type="entry name" value="Methylated DNA-protein cysteine methyltransferase, C-terminal domain"/>
    <property type="match status" value="1"/>
</dbReference>
<dbReference type="InterPro" id="IPR036388">
    <property type="entry name" value="WH-like_DNA-bd_sf"/>
</dbReference>
<comment type="subcellular location">
    <subcellularLocation>
        <location evidence="9">Cytoplasm</location>
    </subcellularLocation>
</comment>
<comment type="catalytic activity">
    <reaction evidence="1 9">
        <text>a 4-O-methyl-thymidine in DNA + L-cysteinyl-[protein] = a thymidine in DNA + S-methyl-L-cysteinyl-[protein]</text>
        <dbReference type="Rhea" id="RHEA:53428"/>
        <dbReference type="Rhea" id="RHEA-COMP:10131"/>
        <dbReference type="Rhea" id="RHEA-COMP:10132"/>
        <dbReference type="Rhea" id="RHEA-COMP:13555"/>
        <dbReference type="Rhea" id="RHEA-COMP:13556"/>
        <dbReference type="ChEBI" id="CHEBI:29950"/>
        <dbReference type="ChEBI" id="CHEBI:82612"/>
        <dbReference type="ChEBI" id="CHEBI:137386"/>
        <dbReference type="ChEBI" id="CHEBI:137387"/>
        <dbReference type="EC" id="2.1.1.63"/>
    </reaction>
</comment>
<accession>A0A3N1PMP6</accession>
<dbReference type="Pfam" id="PF01035">
    <property type="entry name" value="DNA_binding_1"/>
    <property type="match status" value="1"/>
</dbReference>
<evidence type="ECO:0000259" key="10">
    <source>
        <dbReference type="Pfam" id="PF01035"/>
    </source>
</evidence>
<keyword evidence="5 9" id="KW-0808">Transferase</keyword>
<comment type="similarity">
    <text evidence="2 9">Belongs to the MGMT family.</text>
</comment>
<dbReference type="FunFam" id="1.10.10.10:FF:000214">
    <property type="entry name" value="Methylated-DNA--protein-cysteine methyltransferase"/>
    <property type="match status" value="1"/>
</dbReference>
<evidence type="ECO:0000256" key="4">
    <source>
        <dbReference type="ARBA" id="ARBA00022603"/>
    </source>
</evidence>
<protein>
    <recommendedName>
        <fullName evidence="9">Methylated-DNA--protein-cysteine methyltransferase</fullName>
        <ecNumber evidence="9">2.1.1.63</ecNumber>
    </recommendedName>
    <alternativeName>
        <fullName evidence="9">6-O-methylguanine-DNA methyltransferase</fullName>
        <shortName evidence="9">MGMT</shortName>
    </alternativeName>
    <alternativeName>
        <fullName evidence="9">O-6-methylguanine-DNA-alkyltransferase</fullName>
    </alternativeName>
</protein>
<comment type="function">
    <text evidence="9">Involved in the cellular defense against the biological effects of O6-methylguanine (O6-MeG) and O4-methylthymine (O4-MeT) in DNA. Repairs the methylated nucleobase in DNA by stoichiometrically transferring the methyl group to a cysteine residue in the enzyme. This is a suicide reaction: the enzyme is irreversibly inactivated.</text>
</comment>
<dbReference type="RefSeq" id="WP_123420946.1">
    <property type="nucleotide sequence ID" value="NZ_RJUL01000003.1"/>
</dbReference>
<dbReference type="AlphaFoldDB" id="A0A3N1PMP6"/>
<sequence length="159" mass="16937">MKAHLSLDTPLGALHLVAEAGALIGAWFDGQKHFPVADDWQSAGQEPVLQEAASQLGAFFTGRLTHFSLPLAPRGTDFQRQVRQALQQIPFGQTCSYGELARDLGKPSAVRAVAAANGRNPLSVIVPCHRVVGSNGALTGYAGGLERKAWLLALEQKGR</sequence>
<evidence type="ECO:0000313" key="13">
    <source>
        <dbReference type="Proteomes" id="UP000268033"/>
    </source>
</evidence>
<comment type="catalytic activity">
    <reaction evidence="8 9">
        <text>a 6-O-methyl-2'-deoxyguanosine in DNA + L-cysteinyl-[protein] = S-methyl-L-cysteinyl-[protein] + a 2'-deoxyguanosine in DNA</text>
        <dbReference type="Rhea" id="RHEA:24000"/>
        <dbReference type="Rhea" id="RHEA-COMP:10131"/>
        <dbReference type="Rhea" id="RHEA-COMP:10132"/>
        <dbReference type="Rhea" id="RHEA-COMP:11367"/>
        <dbReference type="Rhea" id="RHEA-COMP:11368"/>
        <dbReference type="ChEBI" id="CHEBI:29950"/>
        <dbReference type="ChEBI" id="CHEBI:82612"/>
        <dbReference type="ChEBI" id="CHEBI:85445"/>
        <dbReference type="ChEBI" id="CHEBI:85448"/>
        <dbReference type="EC" id="2.1.1.63"/>
    </reaction>
</comment>
<feature type="domain" description="Methylguanine DNA methyltransferase ribonuclease-like" evidence="11">
    <location>
        <begin position="7"/>
        <end position="73"/>
    </location>
</feature>
<feature type="domain" description="Methylated-DNA-[protein]-cysteine S-methyltransferase DNA binding" evidence="10">
    <location>
        <begin position="77"/>
        <end position="156"/>
    </location>
</feature>
<dbReference type="HAMAP" id="MF_00772">
    <property type="entry name" value="OGT"/>
    <property type="match status" value="1"/>
</dbReference>
<gene>
    <name evidence="12" type="ORF">EDC28_1038</name>
</gene>
<dbReference type="PANTHER" id="PTHR10815">
    <property type="entry name" value="METHYLATED-DNA--PROTEIN-CYSTEINE METHYLTRANSFERASE"/>
    <property type="match status" value="1"/>
</dbReference>
<dbReference type="InterPro" id="IPR001497">
    <property type="entry name" value="MethylDNA_cys_MeTrfase_AS"/>
</dbReference>
<feature type="active site" description="Nucleophile; methyl group acceptor" evidence="9">
    <location>
        <position position="128"/>
    </location>
</feature>
<dbReference type="Pfam" id="PF02870">
    <property type="entry name" value="Methyltransf_1N"/>
    <property type="match status" value="1"/>
</dbReference>
<dbReference type="STRING" id="584787.GCA_001247655_00419"/>
<dbReference type="Gene3D" id="3.30.160.70">
    <property type="entry name" value="Methylated DNA-protein cysteine methyltransferase domain"/>
    <property type="match status" value="1"/>
</dbReference>
<dbReference type="GO" id="GO:0032259">
    <property type="term" value="P:methylation"/>
    <property type="evidence" value="ECO:0007669"/>
    <property type="project" value="UniProtKB-KW"/>
</dbReference>
<reference evidence="12 13" key="1">
    <citation type="submission" date="2018-11" db="EMBL/GenBank/DDBJ databases">
        <title>Genomic Encyclopedia of Type Strains, Phase IV (KMG-IV): sequencing the most valuable type-strain genomes for metagenomic binning, comparative biology and taxonomic classification.</title>
        <authorList>
            <person name="Goeker M."/>
        </authorList>
    </citation>
    <scope>NUCLEOTIDE SEQUENCE [LARGE SCALE GENOMIC DNA]</scope>
    <source>
        <strain evidence="12 13">DSM 21945</strain>
    </source>
</reference>
<comment type="caution">
    <text evidence="12">The sequence shown here is derived from an EMBL/GenBank/DDBJ whole genome shotgun (WGS) entry which is preliminary data.</text>
</comment>
<dbReference type="InterPro" id="IPR036631">
    <property type="entry name" value="MGMT_N_sf"/>
</dbReference>
<dbReference type="Proteomes" id="UP000268033">
    <property type="component" value="Unassembled WGS sequence"/>
</dbReference>
<evidence type="ECO:0000256" key="6">
    <source>
        <dbReference type="ARBA" id="ARBA00022763"/>
    </source>
</evidence>
<dbReference type="Gene3D" id="1.10.10.10">
    <property type="entry name" value="Winged helix-like DNA-binding domain superfamily/Winged helix DNA-binding domain"/>
    <property type="match status" value="1"/>
</dbReference>
<dbReference type="InterPro" id="IPR014048">
    <property type="entry name" value="MethylDNA_cys_MeTrfase_DNA-bd"/>
</dbReference>
<dbReference type="CDD" id="cd06445">
    <property type="entry name" value="ATase"/>
    <property type="match status" value="1"/>
</dbReference>
<dbReference type="GO" id="GO:0003908">
    <property type="term" value="F:methylated-DNA-[protein]-cysteine S-methyltransferase activity"/>
    <property type="evidence" value="ECO:0007669"/>
    <property type="project" value="UniProtKB-UniRule"/>
</dbReference>
<evidence type="ECO:0000256" key="1">
    <source>
        <dbReference type="ARBA" id="ARBA00001286"/>
    </source>
</evidence>
<evidence type="ECO:0000256" key="5">
    <source>
        <dbReference type="ARBA" id="ARBA00022679"/>
    </source>
</evidence>
<evidence type="ECO:0000256" key="3">
    <source>
        <dbReference type="ARBA" id="ARBA00022490"/>
    </source>
</evidence>
<dbReference type="EC" id="2.1.1.63" evidence="9"/>
<dbReference type="InterPro" id="IPR036217">
    <property type="entry name" value="MethylDNA_cys_MeTrfase_DNAb"/>
</dbReference>
<keyword evidence="7 9" id="KW-0234">DNA repair</keyword>
<proteinExistence type="inferred from homology"/>
<evidence type="ECO:0000256" key="7">
    <source>
        <dbReference type="ARBA" id="ARBA00023204"/>
    </source>
</evidence>
<evidence type="ECO:0000256" key="9">
    <source>
        <dbReference type="HAMAP-Rule" id="MF_00772"/>
    </source>
</evidence>
<evidence type="ECO:0000256" key="8">
    <source>
        <dbReference type="ARBA" id="ARBA00049348"/>
    </source>
</evidence>
<dbReference type="GO" id="GO:0005737">
    <property type="term" value="C:cytoplasm"/>
    <property type="evidence" value="ECO:0007669"/>
    <property type="project" value="UniProtKB-SubCell"/>
</dbReference>
<dbReference type="PANTHER" id="PTHR10815:SF5">
    <property type="entry name" value="METHYLATED-DNA--PROTEIN-CYSTEINE METHYLTRANSFERASE"/>
    <property type="match status" value="1"/>
</dbReference>
<organism evidence="12 13">
    <name type="scientific">Gallaecimonas pentaromativorans</name>
    <dbReference type="NCBI Taxonomy" id="584787"/>
    <lineage>
        <taxon>Bacteria</taxon>
        <taxon>Pseudomonadati</taxon>
        <taxon>Pseudomonadota</taxon>
        <taxon>Gammaproteobacteria</taxon>
        <taxon>Enterobacterales</taxon>
        <taxon>Gallaecimonadaceae</taxon>
        <taxon>Gallaecimonas</taxon>
    </lineage>
</organism>
<dbReference type="SUPFAM" id="SSF53155">
    <property type="entry name" value="Methylated DNA-protein cysteine methyltransferase domain"/>
    <property type="match status" value="1"/>
</dbReference>
<keyword evidence="4 9" id="KW-0489">Methyltransferase</keyword>
<evidence type="ECO:0000256" key="2">
    <source>
        <dbReference type="ARBA" id="ARBA00008711"/>
    </source>
</evidence>
<comment type="miscellaneous">
    <text evidence="9">This enzyme catalyzes only one turnover and therefore is not strictly catalytic. According to one definition, an enzyme is a biocatalyst that acts repeatedly and over many reaction cycles.</text>
</comment>
<dbReference type="NCBIfam" id="TIGR00589">
    <property type="entry name" value="ogt"/>
    <property type="match status" value="1"/>
</dbReference>
<keyword evidence="6 9" id="KW-0227">DNA damage</keyword>
<dbReference type="GO" id="GO:0006307">
    <property type="term" value="P:DNA alkylation repair"/>
    <property type="evidence" value="ECO:0007669"/>
    <property type="project" value="UniProtKB-UniRule"/>
</dbReference>
<dbReference type="EMBL" id="RJUL01000003">
    <property type="protein sequence ID" value="ROQ28421.1"/>
    <property type="molecule type" value="Genomic_DNA"/>
</dbReference>
<keyword evidence="3 9" id="KW-0963">Cytoplasm</keyword>
<dbReference type="InterPro" id="IPR023546">
    <property type="entry name" value="MGMT"/>
</dbReference>
<evidence type="ECO:0000313" key="12">
    <source>
        <dbReference type="EMBL" id="ROQ28421.1"/>
    </source>
</evidence>